<accession>A0A445D224</accession>
<dbReference type="InterPro" id="IPR032872">
    <property type="entry name" value="WAK_assoc_C"/>
</dbReference>
<evidence type="ECO:0000313" key="5">
    <source>
        <dbReference type="Proteomes" id="UP000289738"/>
    </source>
</evidence>
<evidence type="ECO:0000313" key="4">
    <source>
        <dbReference type="EMBL" id="RYR57259.1"/>
    </source>
</evidence>
<sequence>MDWHVHSELPMVLACIGTVISLLLTAALPPSLSQSPPSNHSLCKHPYECGEYKLYYPFWGEDRPVQCGGDKKLKLSCGTESGKYGGEIDYAYIETDSQRFKVVGNDDPLNTTFTLVPLPVADGEHDVCSMNFNYSLNYLPFTYNQIVHNITIFYDCTYSRDYQSLGCGGSGGDVVYYNGTEKEVLASHQELKDCQHRIQVAAEAVELNGVGVDDAFPLYFGKGVSVSYTYSQDCMRCVDSGGSCGRNDTHAFTCYCPDGSIALPCSHPVPAPDPPPGPRANYRSQEKSATAAAVIAGLLSICYFTYMSPASQEKYCFPTKVKPLREASILRSADGMCRKDESESRSATSGTNMGTIMRLECNFKDHFEAYLVHNITIFYNCTYFYPDNHSLGCGDVVYYNGTEKEGLASHQGYVCF</sequence>
<dbReference type="PANTHER" id="PTHR33138">
    <property type="entry name" value="OS01G0690200 PROTEIN"/>
    <property type="match status" value="1"/>
</dbReference>
<protein>
    <recommendedName>
        <fullName evidence="3">Wall-associated receptor kinase C-terminal domain-containing protein</fullName>
    </recommendedName>
</protein>
<feature type="signal peptide" evidence="2">
    <location>
        <begin position="1"/>
        <end position="33"/>
    </location>
</feature>
<evidence type="ECO:0000256" key="2">
    <source>
        <dbReference type="SAM" id="SignalP"/>
    </source>
</evidence>
<reference evidence="4 5" key="1">
    <citation type="submission" date="2019-01" db="EMBL/GenBank/DDBJ databases">
        <title>Sequencing of cultivated peanut Arachis hypogaea provides insights into genome evolution and oil improvement.</title>
        <authorList>
            <person name="Chen X."/>
        </authorList>
    </citation>
    <scope>NUCLEOTIDE SEQUENCE [LARGE SCALE GENOMIC DNA]</scope>
    <source>
        <strain evidence="5">cv. Fuhuasheng</strain>
        <tissue evidence="4">Leaves</tissue>
    </source>
</reference>
<dbReference type="PANTHER" id="PTHR33138:SF74">
    <property type="entry name" value="WALL-ASSOCIATED RECEPTOR KINASE, GALACTURONAN-BINDING DOMAIN-CONTAINING PROTEIN-RELATED"/>
    <property type="match status" value="1"/>
</dbReference>
<evidence type="ECO:0000259" key="3">
    <source>
        <dbReference type="Pfam" id="PF14380"/>
    </source>
</evidence>
<dbReference type="STRING" id="3818.A0A445D224"/>
<name>A0A445D224_ARAHY</name>
<organism evidence="4 5">
    <name type="scientific">Arachis hypogaea</name>
    <name type="common">Peanut</name>
    <dbReference type="NCBI Taxonomy" id="3818"/>
    <lineage>
        <taxon>Eukaryota</taxon>
        <taxon>Viridiplantae</taxon>
        <taxon>Streptophyta</taxon>
        <taxon>Embryophyta</taxon>
        <taxon>Tracheophyta</taxon>
        <taxon>Spermatophyta</taxon>
        <taxon>Magnoliopsida</taxon>
        <taxon>eudicotyledons</taxon>
        <taxon>Gunneridae</taxon>
        <taxon>Pentapetalae</taxon>
        <taxon>rosids</taxon>
        <taxon>fabids</taxon>
        <taxon>Fabales</taxon>
        <taxon>Fabaceae</taxon>
        <taxon>Papilionoideae</taxon>
        <taxon>50 kb inversion clade</taxon>
        <taxon>dalbergioids sensu lato</taxon>
        <taxon>Dalbergieae</taxon>
        <taxon>Pterocarpus clade</taxon>
        <taxon>Arachis</taxon>
    </lineage>
</organism>
<dbReference type="EMBL" id="SDMP01000005">
    <property type="protein sequence ID" value="RYR57259.1"/>
    <property type="molecule type" value="Genomic_DNA"/>
</dbReference>
<proteinExistence type="predicted"/>
<keyword evidence="5" id="KW-1185">Reference proteome</keyword>
<feature type="chain" id="PRO_5019088436" description="Wall-associated receptor kinase C-terminal domain-containing protein" evidence="2">
    <location>
        <begin position="34"/>
        <end position="416"/>
    </location>
</feature>
<gene>
    <name evidence="4" type="ORF">Ahy_A05g022983</name>
</gene>
<keyword evidence="2" id="KW-0732">Signal</keyword>
<evidence type="ECO:0000256" key="1">
    <source>
        <dbReference type="ARBA" id="ARBA00023180"/>
    </source>
</evidence>
<comment type="caution">
    <text evidence="4">The sequence shown here is derived from an EMBL/GenBank/DDBJ whole genome shotgun (WGS) entry which is preliminary data.</text>
</comment>
<dbReference type="Pfam" id="PF14380">
    <property type="entry name" value="WAK_assoc"/>
    <property type="match status" value="1"/>
</dbReference>
<keyword evidence="1" id="KW-0325">Glycoprotein</keyword>
<feature type="domain" description="Wall-associated receptor kinase C-terminal" evidence="3">
    <location>
        <begin position="177"/>
        <end position="259"/>
    </location>
</feature>
<dbReference type="AlphaFoldDB" id="A0A445D224"/>
<dbReference type="Proteomes" id="UP000289738">
    <property type="component" value="Chromosome A05"/>
</dbReference>